<sequence>MPDPTEHDGHGTPSEDVLDGPVHEPPPRQPRTSFHRRGDFVAVVVIMVAVVVAAVLLGTSSDIEATTSQTGPQQIETPEAPSTLPPSFGEVWRAPSGATQAPVVAGPTVVTGDGNEVLGRDPLTGKTRWRYARDIPLCTVGSAWGDAIAVYRRTSTALPEGETYHEGNCSEVTTLKGAGGERDRQRNGDAELDTRLLSDGVHVTATGKKLINTWRSDMVLTMQYGTVPDLVNPDKQPRVGCTYGSIAVTQGRIAVIERCQSKTDPTATEDDRLSVYKPTAKDSDNPSVDFSNTIGVKGARVVAMNETYIAVAMPNPARLVVFDGTGNEIASYPLTIPASDLAGDPPREVVPTAKGNGAVFWFTGSKTIALSTTDLRPLWTIDGTLGAGTTYAGYLLLPVKDGLAVIDQETGARMATTQVNRDSYNGPVEMATLGPVVLEQRGPTLVALR</sequence>
<dbReference type="SUPFAM" id="SSF50998">
    <property type="entry name" value="Quinoprotein alcohol dehydrogenase-like"/>
    <property type="match status" value="1"/>
</dbReference>
<feature type="compositionally biased region" description="Basic and acidic residues" evidence="1">
    <location>
        <begin position="1"/>
        <end position="10"/>
    </location>
</feature>
<proteinExistence type="predicted"/>
<feature type="transmembrane region" description="Helical" evidence="2">
    <location>
        <begin position="40"/>
        <end position="59"/>
    </location>
</feature>
<accession>A0ABS4T9D6</accession>
<reference evidence="3 4" key="1">
    <citation type="submission" date="2021-03" db="EMBL/GenBank/DDBJ databases">
        <title>Sequencing the genomes of 1000 actinobacteria strains.</title>
        <authorList>
            <person name="Klenk H.-P."/>
        </authorList>
    </citation>
    <scope>NUCLEOTIDE SEQUENCE [LARGE SCALE GENOMIC DNA]</scope>
    <source>
        <strain evidence="3 4">DSM 46670</strain>
    </source>
</reference>
<feature type="region of interest" description="Disordered" evidence="1">
    <location>
        <begin position="65"/>
        <end position="88"/>
    </location>
</feature>
<keyword evidence="2" id="KW-1133">Transmembrane helix</keyword>
<evidence type="ECO:0000256" key="2">
    <source>
        <dbReference type="SAM" id="Phobius"/>
    </source>
</evidence>
<organism evidence="3 4">
    <name type="scientific">Kibdelosporangium banguiense</name>
    <dbReference type="NCBI Taxonomy" id="1365924"/>
    <lineage>
        <taxon>Bacteria</taxon>
        <taxon>Bacillati</taxon>
        <taxon>Actinomycetota</taxon>
        <taxon>Actinomycetes</taxon>
        <taxon>Pseudonocardiales</taxon>
        <taxon>Pseudonocardiaceae</taxon>
        <taxon>Kibdelosporangium</taxon>
    </lineage>
</organism>
<name>A0ABS4T9D6_9PSEU</name>
<dbReference type="EMBL" id="JAGINW010000001">
    <property type="protein sequence ID" value="MBP2320705.1"/>
    <property type="molecule type" value="Genomic_DNA"/>
</dbReference>
<evidence type="ECO:0000313" key="4">
    <source>
        <dbReference type="Proteomes" id="UP001519332"/>
    </source>
</evidence>
<protein>
    <recommendedName>
        <fullName evidence="5">PQQ-like domain-containing protein</fullName>
    </recommendedName>
</protein>
<dbReference type="InterPro" id="IPR011047">
    <property type="entry name" value="Quinoprotein_ADH-like_sf"/>
</dbReference>
<keyword evidence="2" id="KW-0812">Transmembrane</keyword>
<keyword evidence="2" id="KW-0472">Membrane</keyword>
<gene>
    <name evidence="3" type="ORF">JOF56_001090</name>
</gene>
<dbReference type="Proteomes" id="UP001519332">
    <property type="component" value="Unassembled WGS sequence"/>
</dbReference>
<evidence type="ECO:0000256" key="1">
    <source>
        <dbReference type="SAM" id="MobiDB-lite"/>
    </source>
</evidence>
<evidence type="ECO:0000313" key="3">
    <source>
        <dbReference type="EMBL" id="MBP2320705.1"/>
    </source>
</evidence>
<evidence type="ECO:0008006" key="5">
    <source>
        <dbReference type="Google" id="ProtNLM"/>
    </source>
</evidence>
<dbReference type="RefSeq" id="WP_209635126.1">
    <property type="nucleotide sequence ID" value="NZ_JAGINW010000001.1"/>
</dbReference>
<feature type="compositionally biased region" description="Polar residues" evidence="1">
    <location>
        <begin position="65"/>
        <end position="76"/>
    </location>
</feature>
<keyword evidence="4" id="KW-1185">Reference proteome</keyword>
<feature type="region of interest" description="Disordered" evidence="1">
    <location>
        <begin position="1"/>
        <end position="34"/>
    </location>
</feature>
<comment type="caution">
    <text evidence="3">The sequence shown here is derived from an EMBL/GenBank/DDBJ whole genome shotgun (WGS) entry which is preliminary data.</text>
</comment>